<evidence type="ECO:0000256" key="1">
    <source>
        <dbReference type="SAM" id="MobiDB-lite"/>
    </source>
</evidence>
<dbReference type="Proteomes" id="UP001459277">
    <property type="component" value="Unassembled WGS sequence"/>
</dbReference>
<proteinExistence type="predicted"/>
<feature type="compositionally biased region" description="Basic residues" evidence="1">
    <location>
        <begin position="1"/>
        <end position="12"/>
    </location>
</feature>
<dbReference type="EMBL" id="JAZDWU010000004">
    <property type="protein sequence ID" value="KAL0005064.1"/>
    <property type="molecule type" value="Genomic_DNA"/>
</dbReference>
<feature type="compositionally biased region" description="Basic and acidic residues" evidence="1">
    <location>
        <begin position="21"/>
        <end position="37"/>
    </location>
</feature>
<evidence type="ECO:0000313" key="2">
    <source>
        <dbReference type="EMBL" id="KAL0005064.1"/>
    </source>
</evidence>
<sequence length="57" mass="6344">MARQKANLRMHSKSVTLEGAFTRHADQETKQEMHEASTEDVQPPVSATCGPSKYLDV</sequence>
<evidence type="ECO:0000313" key="3">
    <source>
        <dbReference type="Proteomes" id="UP001459277"/>
    </source>
</evidence>
<feature type="region of interest" description="Disordered" evidence="1">
    <location>
        <begin position="1"/>
        <end position="57"/>
    </location>
</feature>
<reference evidence="2 3" key="1">
    <citation type="submission" date="2024-01" db="EMBL/GenBank/DDBJ databases">
        <title>A telomere-to-telomere, gap-free genome of sweet tea (Lithocarpus litseifolius).</title>
        <authorList>
            <person name="Zhou J."/>
        </authorList>
    </citation>
    <scope>NUCLEOTIDE SEQUENCE [LARGE SCALE GENOMIC DNA]</scope>
    <source>
        <strain evidence="2">Zhou-2022a</strain>
        <tissue evidence="2">Leaf</tissue>
    </source>
</reference>
<organism evidence="2 3">
    <name type="scientific">Lithocarpus litseifolius</name>
    <dbReference type="NCBI Taxonomy" id="425828"/>
    <lineage>
        <taxon>Eukaryota</taxon>
        <taxon>Viridiplantae</taxon>
        <taxon>Streptophyta</taxon>
        <taxon>Embryophyta</taxon>
        <taxon>Tracheophyta</taxon>
        <taxon>Spermatophyta</taxon>
        <taxon>Magnoliopsida</taxon>
        <taxon>eudicotyledons</taxon>
        <taxon>Gunneridae</taxon>
        <taxon>Pentapetalae</taxon>
        <taxon>rosids</taxon>
        <taxon>fabids</taxon>
        <taxon>Fagales</taxon>
        <taxon>Fagaceae</taxon>
        <taxon>Lithocarpus</taxon>
    </lineage>
</organism>
<gene>
    <name evidence="2" type="ORF">SO802_012625</name>
</gene>
<dbReference type="AlphaFoldDB" id="A0AAW2D5Y8"/>
<protein>
    <submittedName>
        <fullName evidence="2">Uncharacterized protein</fullName>
    </submittedName>
</protein>
<keyword evidence="3" id="KW-1185">Reference proteome</keyword>
<comment type="caution">
    <text evidence="2">The sequence shown here is derived from an EMBL/GenBank/DDBJ whole genome shotgun (WGS) entry which is preliminary data.</text>
</comment>
<name>A0AAW2D5Y8_9ROSI</name>
<accession>A0AAW2D5Y8</accession>